<feature type="region of interest" description="Disordered" evidence="11">
    <location>
        <begin position="519"/>
        <end position="541"/>
    </location>
</feature>
<dbReference type="GO" id="GO:0000155">
    <property type="term" value="F:phosphorelay sensor kinase activity"/>
    <property type="evidence" value="ECO:0007669"/>
    <property type="project" value="InterPro"/>
</dbReference>
<keyword evidence="8" id="KW-0902">Two-component regulatory system</keyword>
<keyword evidence="6" id="KW-0808">Transferase</keyword>
<sequence length="594" mass="67333">MLRMMLYIVLLCSVSITGLVLYYVYQSSSLMRQEASSQMLKLHEQATQRLVQTFNELDRTAKWISRDYAVQRLAEGAAVRDSAEDRSLREYADILIRDLTAQMPQVAEMCLVFDETGYAICTQSPRGSALLEAARSAQHSNERSLAPLTLENRPQNGNEVVYSIPITDKRHVIRGSLQVLVEMNAVMKDIYGNMPLLGSRLIDSTGRTVYAGTAEDRSEHSPDEGRLVNGSVFVPDPVPLQWVDGSFTLQKRLDLPGAVWLSRIVVPQTLAAANKAALTRTLLLLILALLLLGAFCAFMLRRSFVEPLQRLRRLMNRAELGDFRAYWTRRSSSEWNELGESYNQMLNRLEELIRQVKREEALKKEAEMEALQYQLNPHFLYNTLNTIKWVAKMHRTPQIAEVVTSLVRLLQASLGKRGDFITVREEMELIRNYMDIQAFRYGDKIRLESEVDPLALGCLVPRMILQPLIENAIIHGIEPGRQQGWIRIRIWLETERELLLCQVEDDGVGIAAEEAAAAADENGGEAGSVNNKDAGEASRGKFPMRERMSGIGLRHIREKIRLYYGNGYSMHMTGKPNRGTTIRLTLPVHQSEEE</sequence>
<evidence type="ECO:0000256" key="7">
    <source>
        <dbReference type="ARBA" id="ARBA00022777"/>
    </source>
</evidence>
<protein>
    <recommendedName>
        <fullName evidence="3">histidine kinase</fullName>
        <ecNumber evidence="3">2.7.13.3</ecNumber>
    </recommendedName>
</protein>
<evidence type="ECO:0000313" key="14">
    <source>
        <dbReference type="EMBL" id="TDF99616.1"/>
    </source>
</evidence>
<feature type="transmembrane region" description="Helical" evidence="12">
    <location>
        <begin position="6"/>
        <end position="25"/>
    </location>
</feature>
<evidence type="ECO:0000256" key="6">
    <source>
        <dbReference type="ARBA" id="ARBA00022679"/>
    </source>
</evidence>
<dbReference type="SMART" id="SM00304">
    <property type="entry name" value="HAMP"/>
    <property type="match status" value="1"/>
</dbReference>
<keyword evidence="7 14" id="KW-0418">Kinase</keyword>
<dbReference type="PANTHER" id="PTHR34220">
    <property type="entry name" value="SENSOR HISTIDINE KINASE YPDA"/>
    <property type="match status" value="1"/>
</dbReference>
<evidence type="ECO:0000256" key="4">
    <source>
        <dbReference type="ARBA" id="ARBA00022475"/>
    </source>
</evidence>
<evidence type="ECO:0000256" key="9">
    <source>
        <dbReference type="ARBA" id="ARBA00023136"/>
    </source>
</evidence>
<dbReference type="PANTHER" id="PTHR34220:SF7">
    <property type="entry name" value="SENSOR HISTIDINE KINASE YPDA"/>
    <property type="match status" value="1"/>
</dbReference>
<organism evidence="14 15">
    <name type="scientific">Paenibacillus piri</name>
    <dbReference type="NCBI Taxonomy" id="2547395"/>
    <lineage>
        <taxon>Bacteria</taxon>
        <taxon>Bacillati</taxon>
        <taxon>Bacillota</taxon>
        <taxon>Bacilli</taxon>
        <taxon>Bacillales</taxon>
        <taxon>Paenibacillaceae</taxon>
        <taxon>Paenibacillus</taxon>
    </lineage>
</organism>
<keyword evidence="10" id="KW-0175">Coiled coil</keyword>
<dbReference type="Pfam" id="PF02518">
    <property type="entry name" value="HATPase_c"/>
    <property type="match status" value="1"/>
</dbReference>
<dbReference type="Proteomes" id="UP000295636">
    <property type="component" value="Unassembled WGS sequence"/>
</dbReference>
<dbReference type="InterPro" id="IPR036890">
    <property type="entry name" value="HATPase_C_sf"/>
</dbReference>
<comment type="caution">
    <text evidence="14">The sequence shown here is derived from an EMBL/GenBank/DDBJ whole genome shotgun (WGS) entry which is preliminary data.</text>
</comment>
<keyword evidence="9 12" id="KW-0472">Membrane</keyword>
<gene>
    <name evidence="14" type="ORF">E1757_07225</name>
</gene>
<keyword evidence="5" id="KW-0597">Phosphoprotein</keyword>
<comment type="subcellular location">
    <subcellularLocation>
        <location evidence="2">Cell membrane</location>
        <topology evidence="2">Multi-pass membrane protein</topology>
    </subcellularLocation>
</comment>
<reference evidence="14 15" key="1">
    <citation type="submission" date="2019-03" db="EMBL/GenBank/DDBJ databases">
        <title>This is whole genome sequence of Paenibacillus sp MS74 strain.</title>
        <authorList>
            <person name="Trinh H.N."/>
        </authorList>
    </citation>
    <scope>NUCLEOTIDE SEQUENCE [LARGE SCALE GENOMIC DNA]</scope>
    <source>
        <strain evidence="14 15">MS74</strain>
    </source>
</reference>
<evidence type="ECO:0000256" key="5">
    <source>
        <dbReference type="ARBA" id="ARBA00022553"/>
    </source>
</evidence>
<evidence type="ECO:0000256" key="11">
    <source>
        <dbReference type="SAM" id="MobiDB-lite"/>
    </source>
</evidence>
<dbReference type="Pfam" id="PF06580">
    <property type="entry name" value="His_kinase"/>
    <property type="match status" value="1"/>
</dbReference>
<evidence type="ECO:0000256" key="8">
    <source>
        <dbReference type="ARBA" id="ARBA00023012"/>
    </source>
</evidence>
<feature type="domain" description="HAMP" evidence="13">
    <location>
        <begin position="302"/>
        <end position="354"/>
    </location>
</feature>
<evidence type="ECO:0000313" key="15">
    <source>
        <dbReference type="Proteomes" id="UP000295636"/>
    </source>
</evidence>
<evidence type="ECO:0000256" key="2">
    <source>
        <dbReference type="ARBA" id="ARBA00004651"/>
    </source>
</evidence>
<keyword evidence="12" id="KW-1133">Transmembrane helix</keyword>
<dbReference type="PROSITE" id="PS50885">
    <property type="entry name" value="HAMP"/>
    <property type="match status" value="1"/>
</dbReference>
<evidence type="ECO:0000256" key="1">
    <source>
        <dbReference type="ARBA" id="ARBA00000085"/>
    </source>
</evidence>
<dbReference type="SUPFAM" id="SSF158472">
    <property type="entry name" value="HAMP domain-like"/>
    <property type="match status" value="1"/>
</dbReference>
<dbReference type="InterPro" id="IPR010559">
    <property type="entry name" value="Sig_transdc_His_kin_internal"/>
</dbReference>
<dbReference type="InterPro" id="IPR004358">
    <property type="entry name" value="Sig_transdc_His_kin-like_C"/>
</dbReference>
<dbReference type="Gene3D" id="6.10.340.10">
    <property type="match status" value="1"/>
</dbReference>
<keyword evidence="4" id="KW-1003">Cell membrane</keyword>
<proteinExistence type="predicted"/>
<name>A0A4R5KV45_9BACL</name>
<comment type="catalytic activity">
    <reaction evidence="1">
        <text>ATP + protein L-histidine = ADP + protein N-phospho-L-histidine.</text>
        <dbReference type="EC" id="2.7.13.3"/>
    </reaction>
</comment>
<dbReference type="GO" id="GO:0005886">
    <property type="term" value="C:plasma membrane"/>
    <property type="evidence" value="ECO:0007669"/>
    <property type="project" value="UniProtKB-SubCell"/>
</dbReference>
<feature type="transmembrane region" description="Helical" evidence="12">
    <location>
        <begin position="282"/>
        <end position="300"/>
    </location>
</feature>
<dbReference type="EMBL" id="SMRT01000002">
    <property type="protein sequence ID" value="TDF99616.1"/>
    <property type="molecule type" value="Genomic_DNA"/>
</dbReference>
<dbReference type="EC" id="2.7.13.3" evidence="3"/>
<dbReference type="SUPFAM" id="SSF55874">
    <property type="entry name" value="ATPase domain of HSP90 chaperone/DNA topoisomerase II/histidine kinase"/>
    <property type="match status" value="1"/>
</dbReference>
<dbReference type="AlphaFoldDB" id="A0A4R5KV45"/>
<keyword evidence="15" id="KW-1185">Reference proteome</keyword>
<evidence type="ECO:0000256" key="12">
    <source>
        <dbReference type="SAM" id="Phobius"/>
    </source>
</evidence>
<evidence type="ECO:0000256" key="10">
    <source>
        <dbReference type="SAM" id="Coils"/>
    </source>
</evidence>
<dbReference type="InterPro" id="IPR050640">
    <property type="entry name" value="Bact_2-comp_sensor_kinase"/>
</dbReference>
<dbReference type="InterPro" id="IPR003594">
    <property type="entry name" value="HATPase_dom"/>
</dbReference>
<feature type="coiled-coil region" evidence="10">
    <location>
        <begin position="339"/>
        <end position="376"/>
    </location>
</feature>
<dbReference type="Gene3D" id="3.30.565.10">
    <property type="entry name" value="Histidine kinase-like ATPase, C-terminal domain"/>
    <property type="match status" value="1"/>
</dbReference>
<dbReference type="PRINTS" id="PR00344">
    <property type="entry name" value="BCTRLSENSOR"/>
</dbReference>
<evidence type="ECO:0000259" key="13">
    <source>
        <dbReference type="PROSITE" id="PS50885"/>
    </source>
</evidence>
<evidence type="ECO:0000256" key="3">
    <source>
        <dbReference type="ARBA" id="ARBA00012438"/>
    </source>
</evidence>
<accession>A0A4R5KV45</accession>
<dbReference type="InterPro" id="IPR003660">
    <property type="entry name" value="HAMP_dom"/>
</dbReference>
<dbReference type="OrthoDB" id="9776552at2"/>
<keyword evidence="12" id="KW-0812">Transmembrane</keyword>